<dbReference type="AlphaFoldDB" id="L2GUD8"/>
<dbReference type="VEuPathDB" id="MicrosporidiaDB:VCUG_01581"/>
<sequence>MHSVLAFPESLLPIRAIKSSVHGCIFVSEANHIGSQKFPEALAKTILQLQRHCILKGRCTLYPLSMVNRSHSLVFLLLAHHFFITIQGPLRHFVESFAERDRLWAVVDKHSSFPTRLLCLLDILLGADFNAHFYKYYTL</sequence>
<dbReference type="InParanoid" id="L2GUD8"/>
<protein>
    <submittedName>
        <fullName evidence="1">Uncharacterized protein</fullName>
    </submittedName>
</protein>
<evidence type="ECO:0000313" key="2">
    <source>
        <dbReference type="Proteomes" id="UP000011081"/>
    </source>
</evidence>
<proteinExistence type="predicted"/>
<reference evidence="2" key="1">
    <citation type="submission" date="2011-03" db="EMBL/GenBank/DDBJ databases">
        <title>The genome sequence of Vavraia culicis strain floridensis.</title>
        <authorList>
            <consortium name="The Broad Institute Genome Sequencing Platform"/>
            <person name="Cuomo C."/>
            <person name="Becnel J."/>
            <person name="Sanscrainte N."/>
            <person name="Young S.K."/>
            <person name="Zeng Q."/>
            <person name="Gargeya S."/>
            <person name="Fitzgerald M."/>
            <person name="Haas B."/>
            <person name="Abouelleil A."/>
            <person name="Alvarado L."/>
            <person name="Arachchi H.M."/>
            <person name="Berlin A."/>
            <person name="Chapman S.B."/>
            <person name="Gearin G."/>
            <person name="Goldberg J."/>
            <person name="Griggs A."/>
            <person name="Gujja S."/>
            <person name="Hansen M."/>
            <person name="Heiman D."/>
            <person name="Howarth C."/>
            <person name="Larimer J."/>
            <person name="Lui A."/>
            <person name="MacDonald P.J.P."/>
            <person name="McCowen C."/>
            <person name="Montmayeur A."/>
            <person name="Murphy C."/>
            <person name="Neiman D."/>
            <person name="Pearson M."/>
            <person name="Priest M."/>
            <person name="Roberts A."/>
            <person name="Saif S."/>
            <person name="Shea T."/>
            <person name="Sisk P."/>
            <person name="Stolte C."/>
            <person name="Sykes S."/>
            <person name="Wortman J."/>
            <person name="Nusbaum C."/>
            <person name="Birren B."/>
        </authorList>
    </citation>
    <scope>NUCLEOTIDE SEQUENCE [LARGE SCALE GENOMIC DNA]</scope>
    <source>
        <strain evidence="2">floridensis</strain>
    </source>
</reference>
<evidence type="ECO:0000313" key="1">
    <source>
        <dbReference type="EMBL" id="ELA46962.1"/>
    </source>
</evidence>
<dbReference type="RefSeq" id="XP_008074598.1">
    <property type="nucleotide sequence ID" value="XM_008076407.1"/>
</dbReference>
<dbReference type="Proteomes" id="UP000011081">
    <property type="component" value="Unassembled WGS sequence"/>
</dbReference>
<accession>L2GUD8</accession>
<keyword evidence="2" id="KW-1185">Reference proteome</keyword>
<gene>
    <name evidence="1" type="ORF">VCUG_01581</name>
</gene>
<dbReference type="GeneID" id="19879457"/>
<dbReference type="EMBL" id="GL877428">
    <property type="protein sequence ID" value="ELA46962.1"/>
    <property type="molecule type" value="Genomic_DNA"/>
</dbReference>
<name>L2GUD8_VAVCU</name>
<organism evidence="1 2">
    <name type="scientific">Vavraia culicis (isolate floridensis)</name>
    <name type="common">Microsporidian parasite</name>
    <dbReference type="NCBI Taxonomy" id="948595"/>
    <lineage>
        <taxon>Eukaryota</taxon>
        <taxon>Fungi</taxon>
        <taxon>Fungi incertae sedis</taxon>
        <taxon>Microsporidia</taxon>
        <taxon>Pleistophoridae</taxon>
        <taxon>Vavraia</taxon>
    </lineage>
</organism>
<dbReference type="HOGENOM" id="CLU_1846638_0_0_1"/>